<proteinExistence type="predicted"/>
<organism evidence="1 2">
    <name type="scientific">Pseudomonas citronellolis</name>
    <dbReference type="NCBI Taxonomy" id="53408"/>
    <lineage>
        <taxon>Bacteria</taxon>
        <taxon>Pseudomonadati</taxon>
        <taxon>Pseudomonadota</taxon>
        <taxon>Gammaproteobacteria</taxon>
        <taxon>Pseudomonadales</taxon>
        <taxon>Pseudomonadaceae</taxon>
        <taxon>Pseudomonas</taxon>
    </lineage>
</organism>
<dbReference type="EMBL" id="CP015878">
    <property type="protein sequence ID" value="ANI14154.1"/>
    <property type="molecule type" value="Genomic_DNA"/>
</dbReference>
<name>A0A1A9K9G0_9PSED</name>
<protein>
    <submittedName>
        <fullName evidence="1">Uncharacterized protein</fullName>
    </submittedName>
</protein>
<dbReference type="InterPro" id="IPR046507">
    <property type="entry name" value="DUF6685"/>
</dbReference>
<evidence type="ECO:0000313" key="1">
    <source>
        <dbReference type="EMBL" id="ANI14154.1"/>
    </source>
</evidence>
<accession>A0A1A9K9G0</accession>
<reference evidence="1 2" key="1">
    <citation type="submission" date="2016-05" db="EMBL/GenBank/DDBJ databases">
        <title>Genome Sequence of Pseudomonas citronellolis Strain SJTE-3, an Estrogens and Persistent Organic Pollutants degradation strain.</title>
        <authorList>
            <person name="Liang R."/>
        </authorList>
    </citation>
    <scope>NUCLEOTIDE SEQUENCE [LARGE SCALE GENOMIC DNA]</scope>
    <source>
        <strain evidence="1 2">SJTE-3</strain>
    </source>
</reference>
<dbReference type="Proteomes" id="UP000077748">
    <property type="component" value="Chromosome"/>
</dbReference>
<sequence length="293" mass="31909">MPSIMNPPRNMAQRLAAIAQRLGLGNADLHKVSQRTRSLALSFSAPASPPSGIGWQSGAPLYRLIDLPRGALSGPVQEDKARAHAALKKLVGSRLLELHDVDLREVDGLCTRGPLANSALPDFEAVAAGDAGRKVRIISYRDFGKALGQALPGFERGVELQLRRADWHGQRLFLELDNHTEAFACAVAYARRRGLELRLPGRVRQFSLQGSALDDLERRYHMLAMPTQAWSDAGFMGLLLDTGLPYARFGLFNSETPESLLLPKDHPQADEFGAGLRSIGAPDLLGYLRGCVA</sequence>
<dbReference type="AlphaFoldDB" id="A0A1A9K9G0"/>
<evidence type="ECO:0000313" key="2">
    <source>
        <dbReference type="Proteomes" id="UP000077748"/>
    </source>
</evidence>
<gene>
    <name evidence="1" type="ORF">A9C11_09260</name>
</gene>
<dbReference type="Pfam" id="PF20390">
    <property type="entry name" value="DUF6685"/>
    <property type="match status" value="1"/>
</dbReference>